<dbReference type="VEuPathDB" id="GiardiaDB:GMRT_11481"/>
<sequence>MSPTLLTLATELVPGAVVSAFRGRFSANAEADEFAVVQTSRIQIFSASPTVTPIFSLDMLVPVDQACRVPAIRFGGQTFAQDLILIVTSPLIVKLIGFYGVTTSLQSVELLSFNLALVLSVEGKVAQPIHKKYISAIAAAEVEPQKSALICFSYRDSSPVYLQLVMFYISNELLGPDEDTGEQMVHCHVALPQRSPETSAIVDIQYMHFLDTPCWHERSGAKMLPVLAVCGYMDIHTFELARGPVLEPLGKDAISYNSLDSEGKGRVCFHPAGFRFLDGPFIIRDTPICYIACPVRFHRPATSFDRELLFPLLIVTYEAVMLVINLKCVYSIPLSAAECQDPARALPTQSKPMAAAQIPDTNKFLVTFDDGNVLLVSIDVQALEKVLFNNDAPQKYLKNPESQTGTKLFHLMIYEWPHQPDSLQAFRLPTALHIAIVRVNEGALVFLGSQTLDSVLLGLRTVNGPKSCELTLIHGEVIHGIGAVQDIVEYSNGVVMTASSHGRDGSVVIFERGLHLKKLAEMHLNYSKIIRLISYECPITQNIYALLSFSSPSLHAFHVRVAPMMEKLGNVCGSFFLEPVSVKDIPSLVISLKEEYGAILTLTSIQLPSYATNEVAQETSPSCIQVSRNAILLNATPVLVSEAIIIKVAMHGNLLAVARRDRHLELYRFFVPPTSGLRKKKTFDVPLQVILPNLTCSLHFTTADIGKERVVLLFVGSLDGFLRVYHVSEVLSDHKGVTELACIETPNAPRSLLALIGVEGNSLLIFSTVGGCLWVLPFSLTDATNVKITTFKPILCDNLCNYERTKALQLYPVADERREFVARGSRIFHCRLKEQVKTHPAPDEYWVSYFLMCSPMVSRPRLTSLLISPLPLHLQRRLTEQLMIECQEPRKLEMCKETVRATVFGSPIHSRCSQPIMIPFIFFSLLYKPLESGERFEKNGFLSTTLGELQQSPQELSRTSSAISISSQQVFEGESTLMSMQTVQTHDSRMAWYLSLLIPSLALDVATSHYLFRKTPIQLEHGDLHRKLFHFALHTEQYLGQSRILLIRSQSFSVTNRIAFENGVVCTDFKVFELDGDIYLVASLFSCIDVARVHDTNGSRGCIPYEPEDAGPVEAHPRLSFWYIHPSLHYQCVGTYPLPGVCQVITLAEGRGSPCTTLLCGIGGTVWKLHIHRTSTLPKGFEPSTSARSPSRSSTTSIGIANITSPKPEQTEIMEAVPLLLLEKNSAISITSYTKRATEGAGHAMASTCAKIYPELLESERRSIIFHIKNAPNDPTEPHQEDGLKRSVSIGDLLESLTPREVEQTFPENAITHLLHVTHSTLVDTPFQNVVTAIMYVPYDEHELLVCVLNAGMLTLYTPNLTLLYGEDHGACTDVKLVGVLPPGLLARAPGVAYLVAITHENSLNIVRINVSQLLTRSTATSLQSTSTEADGTSLTGVSVICTYPMHHNITSLKCNQHNVLVLGTDSGGIVTLRSSTCPLLLSFQDSMFNILRTTQCTTDTPFDIGHLQRLAGKSDIRIVDVDVLSTFSSLDNKQQVAVAQSVNASPGELTTLLLDLCSV</sequence>
<protein>
    <submittedName>
        <fullName evidence="2">Uncharacterized protein</fullName>
    </submittedName>
</protein>
<gene>
    <name evidence="2" type="ORF">GMRT_11481</name>
</gene>
<name>A0A4Z1SYB4_GIAMU</name>
<comment type="caution">
    <text evidence="2">The sequence shown here is derived from an EMBL/GenBank/DDBJ whole genome shotgun (WGS) entry which is preliminary data.</text>
</comment>
<evidence type="ECO:0000313" key="2">
    <source>
        <dbReference type="EMBL" id="TNJ29785.1"/>
    </source>
</evidence>
<evidence type="ECO:0000256" key="1">
    <source>
        <dbReference type="SAM" id="MobiDB-lite"/>
    </source>
</evidence>
<dbReference type="Proteomes" id="UP000315496">
    <property type="component" value="Chromosome 1"/>
</dbReference>
<accession>A0A4Z1SYB4</accession>
<keyword evidence="3" id="KW-1185">Reference proteome</keyword>
<proteinExistence type="predicted"/>
<dbReference type="PANTHER" id="PTHR10644">
    <property type="entry name" value="DNA REPAIR/RNA PROCESSING CPSF FAMILY"/>
    <property type="match status" value="1"/>
</dbReference>
<dbReference type="OrthoDB" id="10250675at2759"/>
<feature type="compositionally biased region" description="Polar residues" evidence="1">
    <location>
        <begin position="1198"/>
        <end position="1207"/>
    </location>
</feature>
<feature type="region of interest" description="Disordered" evidence="1">
    <location>
        <begin position="1179"/>
        <end position="1207"/>
    </location>
</feature>
<evidence type="ECO:0000313" key="3">
    <source>
        <dbReference type="Proteomes" id="UP000315496"/>
    </source>
</evidence>
<organism evidence="2 3">
    <name type="scientific">Giardia muris</name>
    <dbReference type="NCBI Taxonomy" id="5742"/>
    <lineage>
        <taxon>Eukaryota</taxon>
        <taxon>Metamonada</taxon>
        <taxon>Diplomonadida</taxon>
        <taxon>Hexamitidae</taxon>
        <taxon>Giardiinae</taxon>
        <taxon>Giardia</taxon>
    </lineage>
</organism>
<feature type="compositionally biased region" description="Low complexity" evidence="1">
    <location>
        <begin position="1183"/>
        <end position="1197"/>
    </location>
</feature>
<dbReference type="InterPro" id="IPR050358">
    <property type="entry name" value="RSE1/DDB1/CFT1"/>
</dbReference>
<reference evidence="2 3" key="1">
    <citation type="submission" date="2019-05" db="EMBL/GenBank/DDBJ databases">
        <title>The compact genome of Giardia muris reveals important steps in the evolution of intestinal protozoan parasites.</title>
        <authorList>
            <person name="Xu F."/>
            <person name="Jimenez-Gonzalez A."/>
            <person name="Einarsson E."/>
            <person name="Astvaldsson A."/>
            <person name="Peirasmaki D."/>
            <person name="Eckmann L."/>
            <person name="Andersson J.O."/>
            <person name="Svard S.G."/>
            <person name="Jerlstrom-Hultqvist J."/>
        </authorList>
    </citation>
    <scope>NUCLEOTIDE SEQUENCE [LARGE SCALE GENOMIC DNA]</scope>
    <source>
        <strain evidence="2 3">Roberts-Thomson</strain>
    </source>
</reference>
<dbReference type="EMBL" id="VDLU01000001">
    <property type="protein sequence ID" value="TNJ29785.1"/>
    <property type="molecule type" value="Genomic_DNA"/>
</dbReference>